<dbReference type="InterPro" id="IPR026541">
    <property type="entry name" value="MRG_dom"/>
</dbReference>
<dbReference type="InterPro" id="IPR008676">
    <property type="entry name" value="MRG"/>
</dbReference>
<evidence type="ECO:0000256" key="1">
    <source>
        <dbReference type="ARBA" id="ARBA00004123"/>
    </source>
</evidence>
<organism evidence="8 9">
    <name type="scientific">Ilex paraguariensis</name>
    <name type="common">yerba mate</name>
    <dbReference type="NCBI Taxonomy" id="185542"/>
    <lineage>
        <taxon>Eukaryota</taxon>
        <taxon>Viridiplantae</taxon>
        <taxon>Streptophyta</taxon>
        <taxon>Embryophyta</taxon>
        <taxon>Tracheophyta</taxon>
        <taxon>Spermatophyta</taxon>
        <taxon>Magnoliopsida</taxon>
        <taxon>eudicotyledons</taxon>
        <taxon>Gunneridae</taxon>
        <taxon>Pentapetalae</taxon>
        <taxon>asterids</taxon>
        <taxon>campanulids</taxon>
        <taxon>Aquifoliales</taxon>
        <taxon>Aquifoliaceae</taxon>
        <taxon>Ilex</taxon>
    </lineage>
</organism>
<keyword evidence="2" id="KW-0156">Chromatin regulator</keyword>
<keyword evidence="5" id="KW-0539">Nucleus</keyword>
<keyword evidence="9" id="KW-1185">Reference proteome</keyword>
<evidence type="ECO:0000313" key="8">
    <source>
        <dbReference type="EMBL" id="CAK9135365.1"/>
    </source>
</evidence>
<dbReference type="GO" id="GO:0006325">
    <property type="term" value="P:chromatin organization"/>
    <property type="evidence" value="ECO:0007669"/>
    <property type="project" value="UniProtKB-KW"/>
</dbReference>
<evidence type="ECO:0000256" key="4">
    <source>
        <dbReference type="ARBA" id="ARBA00023163"/>
    </source>
</evidence>
<dbReference type="SUPFAM" id="SSF54160">
    <property type="entry name" value="Chromo domain-like"/>
    <property type="match status" value="1"/>
</dbReference>
<evidence type="ECO:0000256" key="2">
    <source>
        <dbReference type="ARBA" id="ARBA00022853"/>
    </source>
</evidence>
<dbReference type="Pfam" id="PF05712">
    <property type="entry name" value="MRG"/>
    <property type="match status" value="1"/>
</dbReference>
<dbReference type="Gene3D" id="2.30.30.140">
    <property type="match status" value="1"/>
</dbReference>
<dbReference type="Proteomes" id="UP001642360">
    <property type="component" value="Unassembled WGS sequence"/>
</dbReference>
<evidence type="ECO:0000256" key="6">
    <source>
        <dbReference type="SAM" id="MobiDB-lite"/>
    </source>
</evidence>
<evidence type="ECO:0000256" key="5">
    <source>
        <dbReference type="ARBA" id="ARBA00023242"/>
    </source>
</evidence>
<proteinExistence type="predicted"/>
<feature type="compositionally biased region" description="Basic and acidic residues" evidence="6">
    <location>
        <begin position="59"/>
        <end position="75"/>
    </location>
</feature>
<sequence length="165" mass="19700">MVHASVGKVEKIEFQMEWRYFVHYHGWNRKKFNFFIIIINSWDEWVSIDRLMKHTEENVQKQQELNKRQDIEKNTKLGRASQPKPKTSAVSRGKKRKNDSVLKEKGKTPLEKLVNIQIPPTLKKQLVDDCEFITHLGKLVKLPRTPNVVEILNKYHDYRMKKDEM</sequence>
<evidence type="ECO:0000313" key="9">
    <source>
        <dbReference type="Proteomes" id="UP001642360"/>
    </source>
</evidence>
<keyword evidence="4" id="KW-0804">Transcription</keyword>
<feature type="region of interest" description="Disordered" evidence="6">
    <location>
        <begin position="59"/>
        <end position="104"/>
    </location>
</feature>
<gene>
    <name evidence="8" type="ORF">ILEXP_LOCUS2309</name>
</gene>
<dbReference type="InterPro" id="IPR016197">
    <property type="entry name" value="Chromo-like_dom_sf"/>
</dbReference>
<dbReference type="GO" id="GO:0005634">
    <property type="term" value="C:nucleus"/>
    <property type="evidence" value="ECO:0007669"/>
    <property type="project" value="UniProtKB-SubCell"/>
</dbReference>
<protein>
    <recommendedName>
        <fullName evidence="7">MRG domain-containing protein</fullName>
    </recommendedName>
</protein>
<keyword evidence="3" id="KW-0805">Transcription regulation</keyword>
<evidence type="ECO:0000259" key="7">
    <source>
        <dbReference type="Pfam" id="PF05712"/>
    </source>
</evidence>
<evidence type="ECO:0000256" key="3">
    <source>
        <dbReference type="ARBA" id="ARBA00023015"/>
    </source>
</evidence>
<dbReference type="EMBL" id="CAUOFW020000703">
    <property type="protein sequence ID" value="CAK9135365.1"/>
    <property type="molecule type" value="Genomic_DNA"/>
</dbReference>
<dbReference type="AlphaFoldDB" id="A0ABC8QRL2"/>
<dbReference type="PANTHER" id="PTHR10880">
    <property type="entry name" value="MORTALITY FACTOR 4-LIKE PROTEIN"/>
    <property type="match status" value="1"/>
</dbReference>
<dbReference type="Gene3D" id="1.10.274.30">
    <property type="entry name" value="MRG domain"/>
    <property type="match status" value="1"/>
</dbReference>
<comment type="caution">
    <text evidence="8">The sequence shown here is derived from an EMBL/GenBank/DDBJ whole genome shotgun (WGS) entry which is preliminary data.</text>
</comment>
<dbReference type="PANTHER" id="PTHR10880:SF44">
    <property type="entry name" value="PROTEIN MRG2"/>
    <property type="match status" value="1"/>
</dbReference>
<accession>A0ABC8QRL2</accession>
<reference evidence="8 9" key="1">
    <citation type="submission" date="2024-02" db="EMBL/GenBank/DDBJ databases">
        <authorList>
            <person name="Vignale AGUSTIN F."/>
            <person name="Sosa J E."/>
            <person name="Modenutti C."/>
        </authorList>
    </citation>
    <scope>NUCLEOTIDE SEQUENCE [LARGE SCALE GENOMIC DNA]</scope>
</reference>
<dbReference type="InterPro" id="IPR038217">
    <property type="entry name" value="MRG_C_sf"/>
</dbReference>
<name>A0ABC8QRL2_9AQUA</name>
<feature type="domain" description="MRG" evidence="7">
    <location>
        <begin position="94"/>
        <end position="164"/>
    </location>
</feature>
<dbReference type="PROSITE" id="PS51640">
    <property type="entry name" value="MRG"/>
    <property type="match status" value="1"/>
</dbReference>
<comment type="subcellular location">
    <subcellularLocation>
        <location evidence="1">Nucleus</location>
    </subcellularLocation>
</comment>